<sequence length="74" mass="8352">MRDFMLCKMMHAIMTSAIAVGLHSLQGSARIRNRCCSTPYARSTSFLTPSCIAAKTLRFRVTDFTEKYPVLYSP</sequence>
<dbReference type="Proteomes" id="UP000435112">
    <property type="component" value="Unassembled WGS sequence"/>
</dbReference>
<protein>
    <recommendedName>
        <fullName evidence="8">RxLR effector protein</fullName>
    </recommendedName>
</protein>
<evidence type="ECO:0000256" key="1">
    <source>
        <dbReference type="SAM" id="SignalP"/>
    </source>
</evidence>
<accession>A0A6A3KT87</accession>
<dbReference type="Proteomes" id="UP000429607">
    <property type="component" value="Unassembled WGS sequence"/>
</dbReference>
<feature type="chain" id="PRO_5036164814" description="RxLR effector protein" evidence="1">
    <location>
        <begin position="20"/>
        <end position="74"/>
    </location>
</feature>
<keyword evidence="6" id="KW-1185">Reference proteome</keyword>
<dbReference type="AlphaFoldDB" id="A0A6A3KT87"/>
<evidence type="ECO:0008006" key="8">
    <source>
        <dbReference type="Google" id="ProtNLM"/>
    </source>
</evidence>
<evidence type="ECO:0000313" key="4">
    <source>
        <dbReference type="EMBL" id="KAE9324997.1"/>
    </source>
</evidence>
<reference evidence="5 7" key="1">
    <citation type="submission" date="2018-09" db="EMBL/GenBank/DDBJ databases">
        <title>Genomic investigation of the strawberry pathogen Phytophthora fragariae indicates pathogenicity is determined by transcriptional variation in three key races.</title>
        <authorList>
            <person name="Adams T.M."/>
            <person name="Armitage A.D."/>
            <person name="Sobczyk M.K."/>
            <person name="Bates H.J."/>
            <person name="Dunwell J.M."/>
            <person name="Nellist C.F."/>
            <person name="Harrison R.J."/>
        </authorList>
    </citation>
    <scope>NUCLEOTIDE SEQUENCE [LARGE SCALE GENOMIC DNA]</scope>
    <source>
        <strain evidence="3 5">SCRP249</strain>
        <strain evidence="2 7">SCRP324</strain>
        <strain evidence="4 6">SCRP333</strain>
    </source>
</reference>
<proteinExistence type="predicted"/>
<dbReference type="EMBL" id="QXFV01001136">
    <property type="protein sequence ID" value="KAE9014123.1"/>
    <property type="molecule type" value="Genomic_DNA"/>
</dbReference>
<dbReference type="EMBL" id="QXFU01001168">
    <property type="protein sequence ID" value="KAE9008837.1"/>
    <property type="molecule type" value="Genomic_DNA"/>
</dbReference>
<evidence type="ECO:0000313" key="6">
    <source>
        <dbReference type="Proteomes" id="UP000434957"/>
    </source>
</evidence>
<comment type="caution">
    <text evidence="2">The sequence shown here is derived from an EMBL/GenBank/DDBJ whole genome shotgun (WGS) entry which is preliminary data.</text>
</comment>
<evidence type="ECO:0000313" key="3">
    <source>
        <dbReference type="EMBL" id="KAE9014123.1"/>
    </source>
</evidence>
<gene>
    <name evidence="3" type="ORF">PR001_g15216</name>
    <name evidence="2" type="ORF">PR002_g15782</name>
    <name evidence="4" type="ORF">PR003_g16587</name>
</gene>
<dbReference type="Proteomes" id="UP000434957">
    <property type="component" value="Unassembled WGS sequence"/>
</dbReference>
<keyword evidence="1" id="KW-0732">Signal</keyword>
<feature type="signal peptide" evidence="1">
    <location>
        <begin position="1"/>
        <end position="19"/>
    </location>
</feature>
<dbReference type="EMBL" id="QXFT01001220">
    <property type="protein sequence ID" value="KAE9324997.1"/>
    <property type="molecule type" value="Genomic_DNA"/>
</dbReference>
<name>A0A6A3KT87_9STRA</name>
<evidence type="ECO:0000313" key="5">
    <source>
        <dbReference type="Proteomes" id="UP000429607"/>
    </source>
</evidence>
<evidence type="ECO:0000313" key="7">
    <source>
        <dbReference type="Proteomes" id="UP000435112"/>
    </source>
</evidence>
<evidence type="ECO:0000313" key="2">
    <source>
        <dbReference type="EMBL" id="KAE9008837.1"/>
    </source>
</evidence>
<organism evidence="2 7">
    <name type="scientific">Phytophthora rubi</name>
    <dbReference type="NCBI Taxonomy" id="129364"/>
    <lineage>
        <taxon>Eukaryota</taxon>
        <taxon>Sar</taxon>
        <taxon>Stramenopiles</taxon>
        <taxon>Oomycota</taxon>
        <taxon>Peronosporomycetes</taxon>
        <taxon>Peronosporales</taxon>
        <taxon>Peronosporaceae</taxon>
        <taxon>Phytophthora</taxon>
    </lineage>
</organism>